<comment type="caution">
    <text evidence="2">The sequence shown here is derived from an EMBL/GenBank/DDBJ whole genome shotgun (WGS) entry which is preliminary data.</text>
</comment>
<evidence type="ECO:0008006" key="4">
    <source>
        <dbReference type="Google" id="ProtNLM"/>
    </source>
</evidence>
<dbReference type="RefSeq" id="WP_055079929.1">
    <property type="nucleotide sequence ID" value="NZ_JAFHCL010000029.1"/>
</dbReference>
<dbReference type="EMBL" id="LMUA01000025">
    <property type="protein sequence ID" value="KUE75244.1"/>
    <property type="molecule type" value="Genomic_DNA"/>
</dbReference>
<dbReference type="Proteomes" id="UP000053433">
    <property type="component" value="Unassembled WGS sequence"/>
</dbReference>
<feature type="compositionally biased region" description="Basic and acidic residues" evidence="1">
    <location>
        <begin position="127"/>
        <end position="137"/>
    </location>
</feature>
<gene>
    <name evidence="2" type="ORF">ASJ35_14645</name>
</gene>
<proteinExistence type="predicted"/>
<accession>A0A0W7TN51</accession>
<name>A0A0W7TN51_9FIRM</name>
<reference evidence="2 3" key="1">
    <citation type="submission" date="2015-10" db="EMBL/GenBank/DDBJ databases">
        <title>A novel member of the family Ruminococcaceae isolated from human faeces.</title>
        <authorList>
            <person name="Shkoporov A.N."/>
            <person name="Chaplin A.V."/>
            <person name="Motuzova O.V."/>
            <person name="Kafarskaia L.I."/>
            <person name="Efimov B.A."/>
        </authorList>
    </citation>
    <scope>NUCLEOTIDE SEQUENCE [LARGE SCALE GENOMIC DNA]</scope>
    <source>
        <strain evidence="2 3">668</strain>
    </source>
</reference>
<organism evidence="2 3">
    <name type="scientific">Ruthenibacterium lactatiformans</name>
    <dbReference type="NCBI Taxonomy" id="1550024"/>
    <lineage>
        <taxon>Bacteria</taxon>
        <taxon>Bacillati</taxon>
        <taxon>Bacillota</taxon>
        <taxon>Clostridia</taxon>
        <taxon>Eubacteriales</taxon>
        <taxon>Oscillospiraceae</taxon>
        <taxon>Ruthenibacterium</taxon>
    </lineage>
</organism>
<feature type="region of interest" description="Disordered" evidence="1">
    <location>
        <begin position="127"/>
        <end position="166"/>
    </location>
</feature>
<evidence type="ECO:0000313" key="3">
    <source>
        <dbReference type="Proteomes" id="UP000053433"/>
    </source>
</evidence>
<feature type="compositionally biased region" description="Polar residues" evidence="1">
    <location>
        <begin position="141"/>
        <end position="161"/>
    </location>
</feature>
<dbReference type="AlphaFoldDB" id="A0A0W7TN51"/>
<sequence>MNMGGDAAERLVRDSLMITEEAVKLAGLGAKNLAALLVALAKEEEKTHGPTRLTRLLRSGEELKLLPIKSEDLRQFRRLAKEYGILFCPIKNKSLDNGLNDILFPASAAASINRVLEHMGYPVPREKAVEVKKEAARGRSGSASQTRGHGSDSNARTTATERPSVRAAIDRLQKQARTQTDNTVRTAVRDEPYFDL</sequence>
<dbReference type="InterPro" id="IPR024234">
    <property type="entry name" value="DUF3801"/>
</dbReference>
<dbReference type="Pfam" id="PF12687">
    <property type="entry name" value="DUF3801"/>
    <property type="match status" value="1"/>
</dbReference>
<evidence type="ECO:0000256" key="1">
    <source>
        <dbReference type="SAM" id="MobiDB-lite"/>
    </source>
</evidence>
<protein>
    <recommendedName>
        <fullName evidence="4">DUF3801 domain-containing protein</fullName>
    </recommendedName>
</protein>
<evidence type="ECO:0000313" key="2">
    <source>
        <dbReference type="EMBL" id="KUE75244.1"/>
    </source>
</evidence>